<feature type="transmembrane region" description="Helical" evidence="12">
    <location>
        <begin position="535"/>
        <end position="552"/>
    </location>
</feature>
<dbReference type="Gene3D" id="2.20.200.10">
    <property type="entry name" value="Outer membrane efflux proteins (OEP)"/>
    <property type="match status" value="1"/>
</dbReference>
<keyword evidence="8 12" id="KW-1133">Transmembrane helix</keyword>
<feature type="transmembrane region" description="Helical" evidence="12">
    <location>
        <begin position="968"/>
        <end position="989"/>
    </location>
</feature>
<comment type="similarity">
    <text evidence="2 10">Belongs to the outer membrane factor (OMF) (TC 1.B.17) family.</text>
</comment>
<evidence type="ECO:0000259" key="13">
    <source>
        <dbReference type="PROSITE" id="PS50156"/>
    </source>
</evidence>
<keyword evidence="15" id="KW-1185">Reference proteome</keyword>
<dbReference type="Pfam" id="PF02321">
    <property type="entry name" value="OEP"/>
    <property type="match status" value="2"/>
</dbReference>
<feature type="transmembrane region" description="Helical" evidence="12">
    <location>
        <begin position="920"/>
        <end position="941"/>
    </location>
</feature>
<dbReference type="NCBIfam" id="TIGR00915">
    <property type="entry name" value="2A0602"/>
    <property type="match status" value="1"/>
</dbReference>
<evidence type="ECO:0000256" key="10">
    <source>
        <dbReference type="RuleBase" id="RU362097"/>
    </source>
</evidence>
<dbReference type="InterPro" id="IPR010131">
    <property type="entry name" value="MdtP/NodT-like"/>
</dbReference>
<dbReference type="Gene3D" id="3.30.70.1440">
    <property type="entry name" value="Multidrug efflux transporter AcrB pore domain"/>
    <property type="match status" value="1"/>
</dbReference>
<feature type="transmembrane region" description="Helical" evidence="12">
    <location>
        <begin position="1042"/>
        <end position="1061"/>
    </location>
</feature>
<feature type="transmembrane region" description="Helical" evidence="12">
    <location>
        <begin position="12"/>
        <end position="34"/>
    </location>
</feature>
<evidence type="ECO:0000313" key="15">
    <source>
        <dbReference type="Proteomes" id="UP000464954"/>
    </source>
</evidence>
<dbReference type="PROSITE" id="PS50156">
    <property type="entry name" value="SSD"/>
    <property type="match status" value="1"/>
</dbReference>
<keyword evidence="10" id="KW-0449">Lipoprotein</keyword>
<keyword evidence="6" id="KW-0997">Cell inner membrane</keyword>
<name>A0A6P1M9W6_9BACT</name>
<dbReference type="RefSeq" id="WP_160628526.1">
    <property type="nucleotide sequence ID" value="NZ_CP047593.1"/>
</dbReference>
<evidence type="ECO:0000256" key="1">
    <source>
        <dbReference type="ARBA" id="ARBA00004429"/>
    </source>
</evidence>
<dbReference type="Gene3D" id="3.30.2090.10">
    <property type="entry name" value="Multidrug efflux transporter AcrB TolC docking domain, DN and DC subdomains"/>
    <property type="match status" value="2"/>
</dbReference>
<sequence>MISRVFIERPRLAGVVSIVLMLAGVLSIASLPIAQYPQVTPPQITVRASYPGADAEVLAATVAGPIEDAVNGVDDMIYMSSTSDSSGSYMLTVSFEVGTDPDIAQVQVQNRVAQAEPLLPSEVTQQGVVVQTRSSDMLGFLMIRSPGGSRNQRFLSDYATRVIQPALERIPGVSSAQVYGPKYSMRVWMDADRLSALGLSASDVTSAIQRQNIQASVGSVGSVPGDGSVQVTYTLKAEGRLNDPADFENIVVRTGENGAVVYLKDVARIEKGADRYLYSGFYNGESAVPIAISRSTGSNALEAMNSLRREMESLKQMFPDDMEYVLPYDATEVVRVSIREIVTTLLLTVFLVVLVCYTFLQDWRATLVPTLTIPVSLCATFAVLMAFGYSINTLTLFGLVLAIGVVVDDAIVVVERVLHLMEHENLDHKAATIKAMEQVSGAIVATTLVLLAIFVPIGFVGGITGKIYQQFAVAISAAVLFSTVNALTLSPALCATMLQIVKPKKHGPLRWFNTGLGRVRGHYVNATTRLARRRIVTLFVLLGVLAGIWLVASRSPSAFLPDEDQGVIFGAVQLPEGASSERTHELLREVITPLRDEPGVMSIVEITGFSLIGGSGENLAFVVIDLDSWDKRLSPELQVDALRQKFQARLSAVPGARIDLFTPPAIAGLGMNSGLDIRLQAIDNSDPHRLSAVLNSFLMQLNAAPEIRYAFSAYSSATPHLFLQVDRVKASLMQVEINEIFSTLQNYFGSRYVNDVNFEGQVNKVIVQADWQFRDRVDDIRKLYVKSRAGAMVPLGSIMTISPTLAPRLVDRYNKFTAATISAIITPGVSSGDAMTAVSAIARDHLPEGYSFDWSSLSYQEAKAAGGSTILIAMALVFGFLFLVAQYESWSIPLPVMFSTAVATLGALIGLKMMDLPLSIYAQLGLILLVGLASKNAILIVEFSKTRREEGLSIVDAAADGAGQRFRAVLMTAFTFVLGVLPMVFATGAGAKARQAIGSTVFWGMTAATLFGIILVPALYTLFQTLRERGHAFRLRHTHSKLHLLVILLVPFFFGGCLTVGPDYEQPELPAVGSAEFETPADWWTTLGDPLLAELVDEALQNNHDLQSAVAAVRAARARLNIARAAYGPQLDAGGSFTRSKSGDDVSVVSSGERDVYSAGFDAAWEIDIFGGTRRSSEAALAAFEAQDAARAMVEVSLAAETAQAYVQLREAQQRLRVAQENLSLQQETFDLLQSRFDSGLINELAYQQSRANLESTRAAVPQLETVLEQSFNALAVLTGAMPGTLQERFAEVREIPAATPADVTGIPADLLRRRPDVRVAERELAAQTARIGVAKSDYFPKLRLNGSIGVEALSFGGLYDDGNEFYGFGPGVSWAIFRSGSIRNNIQAQTALQEQALAAYEQSVLSAVQETRDALAAFRNEQVRLDALTAAADAARSAARLADDRYANGLEPFDTVLDAQRVQLQLEDRQVQSQSESTLSVIRLYKALGGGWGQSLADQ</sequence>
<evidence type="ECO:0000256" key="12">
    <source>
        <dbReference type="SAM" id="Phobius"/>
    </source>
</evidence>
<dbReference type="SUPFAM" id="SSF82866">
    <property type="entry name" value="Multidrug efflux transporter AcrB transmembrane domain"/>
    <property type="match status" value="2"/>
</dbReference>
<dbReference type="InterPro" id="IPR004764">
    <property type="entry name" value="MdtF-like"/>
</dbReference>
<evidence type="ECO:0000256" key="7">
    <source>
        <dbReference type="ARBA" id="ARBA00022692"/>
    </source>
</evidence>
<dbReference type="Pfam" id="PF00873">
    <property type="entry name" value="ACR_tran"/>
    <property type="match status" value="1"/>
</dbReference>
<dbReference type="EMBL" id="CP047593">
    <property type="protein sequence ID" value="QHI69344.1"/>
    <property type="molecule type" value="Genomic_DNA"/>
</dbReference>
<feature type="transmembrane region" description="Helical" evidence="12">
    <location>
        <begin position="439"/>
        <end position="459"/>
    </location>
</feature>
<feature type="transmembrane region" description="Helical" evidence="12">
    <location>
        <begin position="471"/>
        <end position="501"/>
    </location>
</feature>
<feature type="transmembrane region" description="Helical" evidence="12">
    <location>
        <begin position="395"/>
        <end position="418"/>
    </location>
</feature>
<keyword evidence="11" id="KW-0175">Coiled coil</keyword>
<dbReference type="PANTHER" id="PTHR32063">
    <property type="match status" value="1"/>
</dbReference>
<dbReference type="Gene3D" id="3.30.70.1320">
    <property type="entry name" value="Multidrug efflux transporter AcrB pore domain like"/>
    <property type="match status" value="1"/>
</dbReference>
<feature type="transmembrane region" description="Helical" evidence="12">
    <location>
        <begin position="341"/>
        <end position="360"/>
    </location>
</feature>
<dbReference type="FunFam" id="1.20.1640.10:FF:000001">
    <property type="entry name" value="Efflux pump membrane transporter"/>
    <property type="match status" value="1"/>
</dbReference>
<keyword evidence="10" id="KW-0564">Palmitate</keyword>
<evidence type="ECO:0000256" key="4">
    <source>
        <dbReference type="ARBA" id="ARBA00022448"/>
    </source>
</evidence>
<dbReference type="SUPFAM" id="SSF56954">
    <property type="entry name" value="Outer membrane efflux proteins (OEP)"/>
    <property type="match status" value="1"/>
</dbReference>
<feature type="transmembrane region" description="Helical" evidence="12">
    <location>
        <begin position="367"/>
        <end position="389"/>
    </location>
</feature>
<gene>
    <name evidence="14" type="ORF">GT409_07730</name>
</gene>
<dbReference type="GO" id="GO:0005886">
    <property type="term" value="C:plasma membrane"/>
    <property type="evidence" value="ECO:0007669"/>
    <property type="project" value="UniProtKB-SubCell"/>
</dbReference>
<dbReference type="InterPro" id="IPR003423">
    <property type="entry name" value="OMP_efflux"/>
</dbReference>
<dbReference type="SUPFAM" id="SSF82693">
    <property type="entry name" value="Multidrug efflux transporter AcrB pore domain, PN1, PN2, PC1 and PC2 subdomains"/>
    <property type="match status" value="4"/>
</dbReference>
<evidence type="ECO:0000256" key="3">
    <source>
        <dbReference type="ARBA" id="ARBA00010942"/>
    </source>
</evidence>
<feature type="transmembrane region" description="Helical" evidence="12">
    <location>
        <begin position="892"/>
        <end position="914"/>
    </location>
</feature>
<evidence type="ECO:0000313" key="14">
    <source>
        <dbReference type="EMBL" id="QHI69344.1"/>
    </source>
</evidence>
<dbReference type="Gene3D" id="1.20.1600.10">
    <property type="entry name" value="Outer membrane efflux proteins (OEP)"/>
    <property type="match status" value="1"/>
</dbReference>
<protein>
    <submittedName>
        <fullName evidence="14">Efflux RND transporter permease subunit</fullName>
    </submittedName>
</protein>
<proteinExistence type="inferred from homology"/>
<dbReference type="GO" id="GO:0015562">
    <property type="term" value="F:efflux transmembrane transporter activity"/>
    <property type="evidence" value="ECO:0007669"/>
    <property type="project" value="InterPro"/>
</dbReference>
<dbReference type="GO" id="GO:0009636">
    <property type="term" value="P:response to toxic substance"/>
    <property type="evidence" value="ECO:0007669"/>
    <property type="project" value="UniProtKB-ARBA"/>
</dbReference>
<evidence type="ECO:0000256" key="11">
    <source>
        <dbReference type="SAM" id="Coils"/>
    </source>
</evidence>
<dbReference type="Proteomes" id="UP000464954">
    <property type="component" value="Chromosome"/>
</dbReference>
<organism evidence="14 15">
    <name type="scientific">Tichowtungia aerotolerans</name>
    <dbReference type="NCBI Taxonomy" id="2697043"/>
    <lineage>
        <taxon>Bacteria</taxon>
        <taxon>Pseudomonadati</taxon>
        <taxon>Kiritimatiellota</taxon>
        <taxon>Tichowtungiia</taxon>
        <taxon>Tichowtungiales</taxon>
        <taxon>Tichowtungiaceae</taxon>
        <taxon>Tichowtungia</taxon>
    </lineage>
</organism>
<evidence type="ECO:0000256" key="2">
    <source>
        <dbReference type="ARBA" id="ARBA00007613"/>
    </source>
</evidence>
<feature type="transmembrane region" description="Helical" evidence="12">
    <location>
        <begin position="865"/>
        <end position="885"/>
    </location>
</feature>
<keyword evidence="10" id="KW-1134">Transmembrane beta strand</keyword>
<reference evidence="14 15" key="1">
    <citation type="submission" date="2020-01" db="EMBL/GenBank/DDBJ databases">
        <title>Ponticoccus aerotolerans gen. nov., sp. nov., an anaerobic bacterium and proposal of Ponticoccusceae fam. nov., Ponticoccusles ord. nov. and Ponticoccuse classis nov. in the phylum Kiritimatiellaeota.</title>
        <authorList>
            <person name="Zhou L.Y."/>
            <person name="Du Z.J."/>
        </authorList>
    </citation>
    <scope>NUCLEOTIDE SEQUENCE [LARGE SCALE GENOMIC DNA]</scope>
    <source>
        <strain evidence="14 15">S-5007</strain>
    </source>
</reference>
<keyword evidence="4" id="KW-0813">Transport</keyword>
<dbReference type="NCBIfam" id="TIGR01845">
    <property type="entry name" value="outer_NodT"/>
    <property type="match status" value="1"/>
</dbReference>
<dbReference type="FunFam" id="3.30.70.1430:FF:000001">
    <property type="entry name" value="Efflux pump membrane transporter"/>
    <property type="match status" value="1"/>
</dbReference>
<evidence type="ECO:0000256" key="6">
    <source>
        <dbReference type="ARBA" id="ARBA00022519"/>
    </source>
</evidence>
<dbReference type="InterPro" id="IPR000731">
    <property type="entry name" value="SSD"/>
</dbReference>
<keyword evidence="9 10" id="KW-0472">Membrane</keyword>
<accession>A0A6P1M9W6</accession>
<comment type="subcellular location">
    <subcellularLocation>
        <location evidence="1">Cell inner membrane</location>
        <topology evidence="1">Multi-pass membrane protein</topology>
    </subcellularLocation>
    <subcellularLocation>
        <location evidence="10">Cell membrane</location>
        <topology evidence="10">Lipid-anchor</topology>
    </subcellularLocation>
</comment>
<feature type="coiled-coil region" evidence="11">
    <location>
        <begin position="1202"/>
        <end position="1229"/>
    </location>
</feature>
<dbReference type="PANTHER" id="PTHR32063:SF76">
    <property type="entry name" value="EFFLUX PUMP MEMBRANE TRANSPORTER"/>
    <property type="match status" value="1"/>
</dbReference>
<feature type="domain" description="SSD" evidence="13">
    <location>
        <begin position="332"/>
        <end position="496"/>
    </location>
</feature>
<evidence type="ECO:0000256" key="8">
    <source>
        <dbReference type="ARBA" id="ARBA00022989"/>
    </source>
</evidence>
<evidence type="ECO:0000256" key="5">
    <source>
        <dbReference type="ARBA" id="ARBA00022475"/>
    </source>
</evidence>
<feature type="transmembrane region" description="Helical" evidence="12">
    <location>
        <begin position="1001"/>
        <end position="1022"/>
    </location>
</feature>
<dbReference type="InterPro" id="IPR001036">
    <property type="entry name" value="Acrflvin-R"/>
</dbReference>
<dbReference type="Gene3D" id="3.30.70.1430">
    <property type="entry name" value="Multidrug efflux transporter AcrB pore domain"/>
    <property type="match status" value="2"/>
</dbReference>
<dbReference type="InterPro" id="IPR027463">
    <property type="entry name" value="AcrB_DN_DC_subdom"/>
</dbReference>
<dbReference type="Gene3D" id="1.20.1640.10">
    <property type="entry name" value="Multidrug efflux transporter AcrB transmembrane domain"/>
    <property type="match status" value="2"/>
</dbReference>
<keyword evidence="7 10" id="KW-0812">Transmembrane</keyword>
<keyword evidence="5" id="KW-1003">Cell membrane</keyword>
<comment type="similarity">
    <text evidence="3">Belongs to the resistance-nodulation-cell division (RND) (TC 2.A.6) family.</text>
</comment>
<dbReference type="KEGG" id="taer:GT409_07730"/>
<dbReference type="GO" id="GO:0042910">
    <property type="term" value="F:xenobiotic transmembrane transporter activity"/>
    <property type="evidence" value="ECO:0007669"/>
    <property type="project" value="TreeGrafter"/>
</dbReference>
<dbReference type="PRINTS" id="PR00702">
    <property type="entry name" value="ACRIFLAVINRP"/>
</dbReference>
<evidence type="ECO:0000256" key="9">
    <source>
        <dbReference type="ARBA" id="ARBA00023136"/>
    </source>
</evidence>
<dbReference type="SUPFAM" id="SSF82714">
    <property type="entry name" value="Multidrug efflux transporter AcrB TolC docking domain, DN and DC subdomains"/>
    <property type="match status" value="2"/>
</dbReference>